<keyword evidence="3" id="KW-1185">Reference proteome</keyword>
<accession>A0AAN7B4B4</accession>
<evidence type="ECO:0000313" key="2">
    <source>
        <dbReference type="EMBL" id="KAK4209799.1"/>
    </source>
</evidence>
<name>A0AAN7B4B4_9PEZI</name>
<feature type="domain" description="Heterokaryon incompatibility" evidence="1">
    <location>
        <begin position="219"/>
        <end position="365"/>
    </location>
</feature>
<dbReference type="PANTHER" id="PTHR33112:SF12">
    <property type="entry name" value="HETEROKARYON INCOMPATIBILITY DOMAIN-CONTAINING PROTEIN"/>
    <property type="match status" value="1"/>
</dbReference>
<evidence type="ECO:0000259" key="1">
    <source>
        <dbReference type="Pfam" id="PF06985"/>
    </source>
</evidence>
<reference evidence="2" key="1">
    <citation type="journal article" date="2023" name="Mol. Phylogenet. Evol.">
        <title>Genome-scale phylogeny and comparative genomics of the fungal order Sordariales.</title>
        <authorList>
            <person name="Hensen N."/>
            <person name="Bonometti L."/>
            <person name="Westerberg I."/>
            <person name="Brannstrom I.O."/>
            <person name="Guillou S."/>
            <person name="Cros-Aarteil S."/>
            <person name="Calhoun S."/>
            <person name="Haridas S."/>
            <person name="Kuo A."/>
            <person name="Mondo S."/>
            <person name="Pangilinan J."/>
            <person name="Riley R."/>
            <person name="LaButti K."/>
            <person name="Andreopoulos B."/>
            <person name="Lipzen A."/>
            <person name="Chen C."/>
            <person name="Yan M."/>
            <person name="Daum C."/>
            <person name="Ng V."/>
            <person name="Clum A."/>
            <person name="Steindorff A."/>
            <person name="Ohm R.A."/>
            <person name="Martin F."/>
            <person name="Silar P."/>
            <person name="Natvig D.O."/>
            <person name="Lalanne C."/>
            <person name="Gautier V."/>
            <person name="Ament-Velasquez S.L."/>
            <person name="Kruys A."/>
            <person name="Hutchinson M.I."/>
            <person name="Powell A.J."/>
            <person name="Barry K."/>
            <person name="Miller A.N."/>
            <person name="Grigoriev I.V."/>
            <person name="Debuchy R."/>
            <person name="Gladieux P."/>
            <person name="Hiltunen Thoren M."/>
            <person name="Johannesson H."/>
        </authorList>
    </citation>
    <scope>NUCLEOTIDE SEQUENCE</scope>
    <source>
        <strain evidence="2">PSN293</strain>
    </source>
</reference>
<dbReference type="InterPro" id="IPR010730">
    <property type="entry name" value="HET"/>
</dbReference>
<dbReference type="Proteomes" id="UP001301769">
    <property type="component" value="Unassembled WGS sequence"/>
</dbReference>
<protein>
    <submittedName>
        <fullName evidence="2">Heterokaryon incompatibility protein-domain-containing protein</fullName>
    </submittedName>
</protein>
<proteinExistence type="predicted"/>
<sequence length="724" mass="79914">MSDTENGGVNSVDSITTDESSGLCAVCVGVPFGQMLACEGIGDLSWELGPLADVMKRDGCPLCRLVRRALFPGDGEEQSLDSKTLKLKCSIHSNLGSSWILDGPKLDIRLSGSDHGATIKPHHEDYRVWAREMVMRINIKPYAAREDEPLARPVRKTIDIPLVRSWLDDCENKHSGGCDLDIPSGNDSNTTSVAPAIFPLFLIDVGQERIVMKDSTARYVTLSYVWGQTGMLKTTEANLASMEVEGALRNRDDVPAVIRDSIDFVELLGEKYLWVDALCIIQDQDREALEACLARMDRIYNLSVFTVVAISGDSADVPLPGVQQGSRPAGPEFESIRGLRCAPTTSFLGDVARHSRFATRGWTFQDTILSKRRLFFAPDQVFFQCGRGTKSEGESGVKHVDTWDTPPVGNTFSLFECYAQLAKQYTMRFLSHESDVCRAFSGMASFLGAPGNAFPNSQPTKFVANLPEHYFLNALLWTPGGDLERRRGADGHSFPSWSWAGWKGPMGQIGPVCYDWLARFGARMIIEDGIMSCVDARLKTEQGISPVLCPQANSKRHDGPCSVCQEFSIQRHEGYQVMPLPALPLLEIWAHQTKVSQFGYSPMRTWGSSDCVHILDASDRHCGILVGASSELSRQELTEPENRLMLLGVKGVLKSIDARVLVDKYYLSLGTWCGTPDTHSDVGCIFYVMLVGKRGQVFERLAVGQIHPEAWKEVGSKLQSIVLA</sequence>
<dbReference type="EMBL" id="MU858193">
    <property type="protein sequence ID" value="KAK4209799.1"/>
    <property type="molecule type" value="Genomic_DNA"/>
</dbReference>
<reference evidence="2" key="2">
    <citation type="submission" date="2023-05" db="EMBL/GenBank/DDBJ databases">
        <authorList>
            <consortium name="Lawrence Berkeley National Laboratory"/>
            <person name="Steindorff A."/>
            <person name="Hensen N."/>
            <person name="Bonometti L."/>
            <person name="Westerberg I."/>
            <person name="Brannstrom I.O."/>
            <person name="Guillou S."/>
            <person name="Cros-Aarteil S."/>
            <person name="Calhoun S."/>
            <person name="Haridas S."/>
            <person name="Kuo A."/>
            <person name="Mondo S."/>
            <person name="Pangilinan J."/>
            <person name="Riley R."/>
            <person name="Labutti K."/>
            <person name="Andreopoulos B."/>
            <person name="Lipzen A."/>
            <person name="Chen C."/>
            <person name="Yanf M."/>
            <person name="Daum C."/>
            <person name="Ng V."/>
            <person name="Clum A."/>
            <person name="Ohm R."/>
            <person name="Martin F."/>
            <person name="Silar P."/>
            <person name="Natvig D."/>
            <person name="Lalanne C."/>
            <person name="Gautier V."/>
            <person name="Ament-Velasquez S.L."/>
            <person name="Kruys A."/>
            <person name="Hutchinson M.I."/>
            <person name="Powell A.J."/>
            <person name="Barry K."/>
            <person name="Miller A.N."/>
            <person name="Grigoriev I.V."/>
            <person name="Debuchy R."/>
            <person name="Gladieux P."/>
            <person name="Thoren M.H."/>
            <person name="Johannesson H."/>
        </authorList>
    </citation>
    <scope>NUCLEOTIDE SEQUENCE</scope>
    <source>
        <strain evidence="2">PSN293</strain>
    </source>
</reference>
<evidence type="ECO:0000313" key="3">
    <source>
        <dbReference type="Proteomes" id="UP001301769"/>
    </source>
</evidence>
<comment type="caution">
    <text evidence="2">The sequence shown here is derived from an EMBL/GenBank/DDBJ whole genome shotgun (WGS) entry which is preliminary data.</text>
</comment>
<dbReference type="Pfam" id="PF06985">
    <property type="entry name" value="HET"/>
    <property type="match status" value="1"/>
</dbReference>
<dbReference type="PANTHER" id="PTHR33112">
    <property type="entry name" value="DOMAIN PROTEIN, PUTATIVE-RELATED"/>
    <property type="match status" value="1"/>
</dbReference>
<gene>
    <name evidence="2" type="ORF">QBC37DRAFT_449482</name>
</gene>
<dbReference type="AlphaFoldDB" id="A0AAN7B4B4"/>
<organism evidence="2 3">
    <name type="scientific">Rhypophila decipiens</name>
    <dbReference type="NCBI Taxonomy" id="261697"/>
    <lineage>
        <taxon>Eukaryota</taxon>
        <taxon>Fungi</taxon>
        <taxon>Dikarya</taxon>
        <taxon>Ascomycota</taxon>
        <taxon>Pezizomycotina</taxon>
        <taxon>Sordariomycetes</taxon>
        <taxon>Sordariomycetidae</taxon>
        <taxon>Sordariales</taxon>
        <taxon>Naviculisporaceae</taxon>
        <taxon>Rhypophila</taxon>
    </lineage>
</organism>